<dbReference type="STRING" id="1577791.Mpt1_c12250"/>
<evidence type="ECO:0000256" key="1">
    <source>
        <dbReference type="SAM" id="Phobius"/>
    </source>
</evidence>
<dbReference type="HOGENOM" id="CLU_215627_0_0_2"/>
<reference evidence="2 3" key="1">
    <citation type="journal article" date="2014" name="Appl. Environ. Microbiol.">
        <title>Comparative Genome Analysis of 'Candidatus Methanoplasma termitum' Indicates a New Mode of Energy Metabolism in the Seventh Order of Methanogens.</title>
        <authorList>
            <person name="Lang K."/>
            <person name="Schuldes J."/>
            <person name="Klingl A."/>
            <person name="Poehlein A."/>
            <person name="Daniel R."/>
            <person name="Brune A."/>
        </authorList>
    </citation>
    <scope>NUCLEOTIDE SEQUENCE [LARGE SCALE GENOMIC DNA]</scope>
    <source>
        <strain evidence="3">Mpt1</strain>
    </source>
</reference>
<keyword evidence="1" id="KW-0472">Membrane</keyword>
<organism evidence="2 3">
    <name type="scientific">Candidatus Methanoplasma termitum</name>
    <dbReference type="NCBI Taxonomy" id="1577791"/>
    <lineage>
        <taxon>Archaea</taxon>
        <taxon>Methanobacteriati</taxon>
        <taxon>Thermoplasmatota</taxon>
        <taxon>Thermoplasmata</taxon>
        <taxon>Methanomassiliicoccales</taxon>
        <taxon>Methanomassiliicoccaceae</taxon>
        <taxon>Candidatus Methanoplasma</taxon>
    </lineage>
</organism>
<protein>
    <submittedName>
        <fullName evidence="2">Uncharacterized protein</fullName>
    </submittedName>
</protein>
<dbReference type="EMBL" id="CP010070">
    <property type="protein sequence ID" value="AIZ57087.1"/>
    <property type="molecule type" value="Genomic_DNA"/>
</dbReference>
<dbReference type="RefSeq" id="WP_158386791.1">
    <property type="nucleotide sequence ID" value="NZ_CP010070.1"/>
</dbReference>
<keyword evidence="1" id="KW-1133">Transmembrane helix</keyword>
<accession>A0A0A7LFS3</accession>
<dbReference type="GeneID" id="43502784"/>
<proteinExistence type="predicted"/>
<feature type="transmembrane region" description="Helical" evidence="1">
    <location>
        <begin position="21"/>
        <end position="45"/>
    </location>
</feature>
<dbReference type="AlphaFoldDB" id="A0A0A7LFS3"/>
<evidence type="ECO:0000313" key="3">
    <source>
        <dbReference type="Proteomes" id="UP000030787"/>
    </source>
</evidence>
<sequence>MRSIRDRIDETMEDPKKLKRAFNVGWIIAYSMLIFGFLLIIWVLIY</sequence>
<evidence type="ECO:0000313" key="2">
    <source>
        <dbReference type="EMBL" id="AIZ57087.1"/>
    </source>
</evidence>
<name>A0A0A7LFS3_9ARCH</name>
<dbReference type="Proteomes" id="UP000030787">
    <property type="component" value="Chromosome"/>
</dbReference>
<gene>
    <name evidence="2" type="ORF">Mpt1_c12250</name>
</gene>
<dbReference type="OrthoDB" id="380017at2157"/>
<keyword evidence="1" id="KW-0812">Transmembrane</keyword>
<keyword evidence="3" id="KW-1185">Reference proteome</keyword>
<dbReference type="KEGG" id="mear:Mpt1_c12250"/>